<evidence type="ECO:0000256" key="1">
    <source>
        <dbReference type="SAM" id="SignalP"/>
    </source>
</evidence>
<dbReference type="EMBL" id="CAJOBE010005274">
    <property type="protein sequence ID" value="CAF3966810.1"/>
    <property type="molecule type" value="Genomic_DNA"/>
</dbReference>
<evidence type="ECO:0000313" key="4">
    <source>
        <dbReference type="Proteomes" id="UP000663889"/>
    </source>
</evidence>
<dbReference type="Proteomes" id="UP000663874">
    <property type="component" value="Unassembled WGS sequence"/>
</dbReference>
<evidence type="ECO:0000313" key="2">
    <source>
        <dbReference type="EMBL" id="CAF1334954.1"/>
    </source>
</evidence>
<accession>A0A815G7T2</accession>
<gene>
    <name evidence="3" type="ORF">FNK824_LOCUS24102</name>
    <name evidence="2" type="ORF">SEV965_LOCUS28032</name>
</gene>
<dbReference type="EMBL" id="CAJNOU010002603">
    <property type="protein sequence ID" value="CAF1334954.1"/>
    <property type="molecule type" value="Genomic_DNA"/>
</dbReference>
<sequence>MNYQTFICIVVLLIFTINSSLTIDLVENDLQQVFDENNNDIEDKFEWRRLSKLPQPSPNIIMNRNKMRPRLLTYDFLLHQWILRKKDN</sequence>
<dbReference type="Proteomes" id="UP000663889">
    <property type="component" value="Unassembled WGS sequence"/>
</dbReference>
<comment type="caution">
    <text evidence="2">The sequence shown here is derived from an EMBL/GenBank/DDBJ whole genome shotgun (WGS) entry which is preliminary data.</text>
</comment>
<keyword evidence="1" id="KW-0732">Signal</keyword>
<proteinExistence type="predicted"/>
<feature type="chain" id="PRO_5035605242" evidence="1">
    <location>
        <begin position="23"/>
        <end position="88"/>
    </location>
</feature>
<dbReference type="AlphaFoldDB" id="A0A815G7T2"/>
<feature type="signal peptide" evidence="1">
    <location>
        <begin position="1"/>
        <end position="22"/>
    </location>
</feature>
<organism evidence="2 4">
    <name type="scientific">Rotaria sordida</name>
    <dbReference type="NCBI Taxonomy" id="392033"/>
    <lineage>
        <taxon>Eukaryota</taxon>
        <taxon>Metazoa</taxon>
        <taxon>Spiralia</taxon>
        <taxon>Gnathifera</taxon>
        <taxon>Rotifera</taxon>
        <taxon>Eurotatoria</taxon>
        <taxon>Bdelloidea</taxon>
        <taxon>Philodinida</taxon>
        <taxon>Philodinidae</taxon>
        <taxon>Rotaria</taxon>
    </lineage>
</organism>
<reference evidence="2" key="1">
    <citation type="submission" date="2021-02" db="EMBL/GenBank/DDBJ databases">
        <authorList>
            <person name="Nowell W R."/>
        </authorList>
    </citation>
    <scope>NUCLEOTIDE SEQUENCE</scope>
</reference>
<protein>
    <submittedName>
        <fullName evidence="2">Uncharacterized protein</fullName>
    </submittedName>
</protein>
<name>A0A815G7T2_9BILA</name>
<evidence type="ECO:0000313" key="3">
    <source>
        <dbReference type="EMBL" id="CAF3966810.1"/>
    </source>
</evidence>